<proteinExistence type="predicted"/>
<dbReference type="EMBL" id="VOFY01000081">
    <property type="protein sequence ID" value="KAA8578825.1"/>
    <property type="molecule type" value="Genomic_DNA"/>
</dbReference>
<sequence>MCEIKSPVTTTVCSPVKAARVFFKRQLENTRSTLAQKPEVTIDITQENAVHSAIQKCLHVGTATG</sequence>
<dbReference type="AlphaFoldDB" id="A0A5J5CC34"/>
<gene>
    <name evidence="1" type="ORF">FQN60_003434</name>
</gene>
<keyword evidence="2" id="KW-1185">Reference proteome</keyword>
<accession>A0A5J5CC34</accession>
<dbReference type="Proteomes" id="UP000327493">
    <property type="component" value="Unassembled WGS sequence"/>
</dbReference>
<reference evidence="1 2" key="1">
    <citation type="submission" date="2019-08" db="EMBL/GenBank/DDBJ databases">
        <title>A chromosome-level genome assembly, high-density linkage maps, and genome scans reveal the genomic architecture of hybrid incompatibilities underlying speciation via character displacement in darters (Percidae: Etheostominae).</title>
        <authorList>
            <person name="Moran R.L."/>
            <person name="Catchen J.M."/>
            <person name="Fuller R.C."/>
        </authorList>
    </citation>
    <scope>NUCLEOTIDE SEQUENCE [LARGE SCALE GENOMIC DNA]</scope>
    <source>
        <strain evidence="1">EspeVRDwgs_2016</strain>
        <tissue evidence="1">Muscle</tissue>
    </source>
</reference>
<evidence type="ECO:0000313" key="2">
    <source>
        <dbReference type="Proteomes" id="UP000327493"/>
    </source>
</evidence>
<feature type="non-terminal residue" evidence="1">
    <location>
        <position position="65"/>
    </location>
</feature>
<name>A0A5J5CC34_9PERO</name>
<comment type="caution">
    <text evidence="1">The sequence shown here is derived from an EMBL/GenBank/DDBJ whole genome shotgun (WGS) entry which is preliminary data.</text>
</comment>
<evidence type="ECO:0000313" key="1">
    <source>
        <dbReference type="EMBL" id="KAA8578825.1"/>
    </source>
</evidence>
<organism evidence="1 2">
    <name type="scientific">Etheostoma spectabile</name>
    <name type="common">orangethroat darter</name>
    <dbReference type="NCBI Taxonomy" id="54343"/>
    <lineage>
        <taxon>Eukaryota</taxon>
        <taxon>Metazoa</taxon>
        <taxon>Chordata</taxon>
        <taxon>Craniata</taxon>
        <taxon>Vertebrata</taxon>
        <taxon>Euteleostomi</taxon>
        <taxon>Actinopterygii</taxon>
        <taxon>Neopterygii</taxon>
        <taxon>Teleostei</taxon>
        <taxon>Neoteleostei</taxon>
        <taxon>Acanthomorphata</taxon>
        <taxon>Eupercaria</taxon>
        <taxon>Perciformes</taxon>
        <taxon>Percoidei</taxon>
        <taxon>Percidae</taxon>
        <taxon>Etheostomatinae</taxon>
        <taxon>Etheostoma</taxon>
    </lineage>
</organism>
<protein>
    <submittedName>
        <fullName evidence="1">Uncharacterized protein</fullName>
    </submittedName>
</protein>